<keyword evidence="3 5" id="KW-0663">Pyridoxal phosphate</keyword>
<sequence length="458" mass="47568">MRVENFEGGNDDVSPTALKRGLRATSVGQDDPQLSRLLEQEARYQSAVLPLVAHASLAHPSVLAAAGSVLSHCTAEGYPGRRFHAGARWFDQVEELAVARTKAAFRAQYANVQPHSGSAANFAVLVSLLDPGDTLLGLALDAGGHLTHGAPASVTGKLFRSVTYGVGAGGLIDYDQVAELARRHQPRLIVAGASAYPRRLDYVRFREIADEVGAYLLADISHVSGLVAAGVLPSPVDVAHVTTTSTYKQLGGPRGGLILLGADHRASGPDGRTPLSAVLDRGVFPMTQGTPNAAAIAAKARALDLVCGDGFKEVVRQIAADAVALAKALGHGFDLLTDGTDTHLIVLDLARTGLTGVIAERALEECGILANRNRVPGDSRPPQIAGGLRLGTNIVAQRGLTPADMAGCARLVAEVLSAVEPLGTTEYRLAAGVRNAVADEVAELSLRFPVPGAGVTCA</sequence>
<reference evidence="8 9" key="1">
    <citation type="submission" date="2020-01" db="EMBL/GenBank/DDBJ databases">
        <title>Insect and environment-associated Actinomycetes.</title>
        <authorList>
            <person name="Currrie C."/>
            <person name="Chevrette M."/>
            <person name="Carlson C."/>
            <person name="Stubbendieck R."/>
            <person name="Wendt-Pienkowski E."/>
        </authorList>
    </citation>
    <scope>NUCLEOTIDE SEQUENCE [LARGE SCALE GENOMIC DNA]</scope>
    <source>
        <strain evidence="8 9">SID8386</strain>
    </source>
</reference>
<feature type="modified residue" description="N6-(pyridoxal phosphate)lysine" evidence="5">
    <location>
        <position position="248"/>
    </location>
</feature>
<gene>
    <name evidence="5" type="primary">glyA</name>
    <name evidence="8" type="ORF">G3I59_46835</name>
</gene>
<dbReference type="HAMAP" id="MF_00051">
    <property type="entry name" value="SHMT"/>
    <property type="match status" value="1"/>
</dbReference>
<accession>A0ABX0C5A1</accession>
<dbReference type="CDD" id="cd00378">
    <property type="entry name" value="SHMT"/>
    <property type="match status" value="1"/>
</dbReference>
<evidence type="ECO:0000256" key="1">
    <source>
        <dbReference type="ARBA" id="ARBA00001933"/>
    </source>
</evidence>
<keyword evidence="9" id="KW-1185">Reference proteome</keyword>
<dbReference type="InterPro" id="IPR039429">
    <property type="entry name" value="SHMT-like_dom"/>
</dbReference>
<dbReference type="PIRSF" id="PIRSF000412">
    <property type="entry name" value="SHMT"/>
    <property type="match status" value="1"/>
</dbReference>
<feature type="region of interest" description="Disordered" evidence="6">
    <location>
        <begin position="1"/>
        <end position="29"/>
    </location>
</feature>
<keyword evidence="4" id="KW-0045">Antibiotic biosynthesis</keyword>
<proteinExistence type="inferred from homology"/>
<dbReference type="SUPFAM" id="SSF53383">
    <property type="entry name" value="PLP-dependent transferases"/>
    <property type="match status" value="1"/>
</dbReference>
<feature type="domain" description="Serine hydroxymethyltransferase-like" evidence="7">
    <location>
        <begin position="29"/>
        <end position="409"/>
    </location>
</feature>
<feature type="binding site" evidence="5">
    <location>
        <begin position="144"/>
        <end position="146"/>
    </location>
    <ligand>
        <name>(6S)-5,6,7,8-tetrahydrofolate</name>
        <dbReference type="ChEBI" id="CHEBI:57453"/>
    </ligand>
</feature>
<comment type="catalytic activity">
    <reaction evidence="5">
        <text>(6R)-5,10-methylene-5,6,7,8-tetrahydrofolate + glycine + H2O = (6S)-5,6,7,8-tetrahydrofolate + L-serine</text>
        <dbReference type="Rhea" id="RHEA:15481"/>
        <dbReference type="ChEBI" id="CHEBI:15377"/>
        <dbReference type="ChEBI" id="CHEBI:15636"/>
        <dbReference type="ChEBI" id="CHEBI:33384"/>
        <dbReference type="ChEBI" id="CHEBI:57305"/>
        <dbReference type="ChEBI" id="CHEBI:57453"/>
        <dbReference type="EC" id="2.1.2.1"/>
    </reaction>
</comment>
<comment type="subunit">
    <text evidence="5">Homodimer.</text>
</comment>
<keyword evidence="5 8" id="KW-0808">Transferase</keyword>
<evidence type="ECO:0000256" key="2">
    <source>
        <dbReference type="ARBA" id="ARBA00006376"/>
    </source>
</evidence>
<comment type="pathway">
    <text evidence="5">One-carbon metabolism; tetrahydrofolate interconversion.</text>
</comment>
<dbReference type="EMBL" id="JAAGNC010000222">
    <property type="protein sequence ID" value="NEC62916.1"/>
    <property type="molecule type" value="Genomic_DNA"/>
</dbReference>
<keyword evidence="5" id="KW-0554">One-carbon metabolism</keyword>
<feature type="binding site" evidence="5">
    <location>
        <position position="140"/>
    </location>
    <ligand>
        <name>(6S)-5,6,7,8-tetrahydrofolate</name>
        <dbReference type="ChEBI" id="CHEBI:57453"/>
    </ligand>
</feature>
<evidence type="ECO:0000256" key="4">
    <source>
        <dbReference type="ARBA" id="ARBA00023194"/>
    </source>
</evidence>
<dbReference type="InterPro" id="IPR001085">
    <property type="entry name" value="Ser_HO-MeTrfase"/>
</dbReference>
<dbReference type="PANTHER" id="PTHR11680">
    <property type="entry name" value="SERINE HYDROXYMETHYLTRANSFERASE"/>
    <property type="match status" value="1"/>
</dbReference>
<protein>
    <recommendedName>
        <fullName evidence="5">Probable serine hydroxymethyltransferase</fullName>
        <shortName evidence="5">SHMT</shortName>
        <shortName evidence="5">Serine methylase</shortName>
        <ecNumber evidence="5">2.1.2.1</ecNumber>
    </recommendedName>
</protein>
<comment type="subcellular location">
    <subcellularLocation>
        <location evidence="5">Cytoplasm</location>
    </subcellularLocation>
</comment>
<dbReference type="InterPro" id="IPR015421">
    <property type="entry name" value="PyrdxlP-dep_Trfase_major"/>
</dbReference>
<name>A0ABX0C5A1_9PSEU</name>
<evidence type="ECO:0000256" key="5">
    <source>
        <dbReference type="HAMAP-Rule" id="MF_00051"/>
    </source>
</evidence>
<dbReference type="InterPro" id="IPR015424">
    <property type="entry name" value="PyrdxlP-dep_Trfase"/>
</dbReference>
<dbReference type="NCBIfam" id="NF000586">
    <property type="entry name" value="PRK00011.1"/>
    <property type="match status" value="1"/>
</dbReference>
<comment type="similarity">
    <text evidence="2 5">Belongs to the SHMT family.</text>
</comment>
<dbReference type="Gene3D" id="3.90.1150.10">
    <property type="entry name" value="Aspartate Aminotransferase, domain 1"/>
    <property type="match status" value="1"/>
</dbReference>
<evidence type="ECO:0000256" key="3">
    <source>
        <dbReference type="ARBA" id="ARBA00022898"/>
    </source>
</evidence>
<organism evidence="8 9">
    <name type="scientific">Amycolatopsis rubida</name>
    <dbReference type="NCBI Taxonomy" id="112413"/>
    <lineage>
        <taxon>Bacteria</taxon>
        <taxon>Bacillati</taxon>
        <taxon>Actinomycetota</taxon>
        <taxon>Actinomycetes</taxon>
        <taxon>Pseudonocardiales</taxon>
        <taxon>Pseudonocardiaceae</taxon>
        <taxon>Amycolatopsis</taxon>
    </lineage>
</organism>
<dbReference type="InterPro" id="IPR015422">
    <property type="entry name" value="PyrdxlP-dep_Trfase_small"/>
</dbReference>
<dbReference type="Proteomes" id="UP000470404">
    <property type="component" value="Unassembled WGS sequence"/>
</dbReference>
<dbReference type="Pfam" id="PF00464">
    <property type="entry name" value="SHMT"/>
    <property type="match status" value="1"/>
</dbReference>
<comment type="function">
    <text evidence="5">Catalyzes the reversible interconversion of serine and glycine with tetrahydrofolate (THF) serving as the one-carbon carrier. This reaction serves as the major source of one-carbon groups required for the biosynthesis of purines, thymidylate, methionine, and other important biomolecules.</text>
</comment>
<comment type="cofactor">
    <cofactor evidence="1 5">
        <name>pyridoxal 5'-phosphate</name>
        <dbReference type="ChEBI" id="CHEBI:597326"/>
    </cofactor>
</comment>
<comment type="caution">
    <text evidence="5">Lacks conserved residue(s) required for the propagation of feature annotation.</text>
</comment>
<dbReference type="PANTHER" id="PTHR11680:SF35">
    <property type="entry name" value="SERINE HYDROXYMETHYLTRANSFERASE 1"/>
    <property type="match status" value="1"/>
</dbReference>
<keyword evidence="5" id="KW-0963">Cytoplasm</keyword>
<comment type="caution">
    <text evidence="8">The sequence shown here is derived from an EMBL/GenBank/DDBJ whole genome shotgun (WGS) entry which is preliminary data.</text>
</comment>
<evidence type="ECO:0000313" key="8">
    <source>
        <dbReference type="EMBL" id="NEC62916.1"/>
    </source>
</evidence>
<dbReference type="EC" id="2.1.2.1" evidence="5"/>
<dbReference type="GO" id="GO:0004372">
    <property type="term" value="F:glycine hydroxymethyltransferase activity"/>
    <property type="evidence" value="ECO:0007669"/>
    <property type="project" value="UniProtKB-EC"/>
</dbReference>
<dbReference type="Gene3D" id="3.40.640.10">
    <property type="entry name" value="Type I PLP-dependent aspartate aminotransferase-like (Major domain)"/>
    <property type="match status" value="1"/>
</dbReference>
<evidence type="ECO:0000313" key="9">
    <source>
        <dbReference type="Proteomes" id="UP000470404"/>
    </source>
</evidence>
<evidence type="ECO:0000256" key="6">
    <source>
        <dbReference type="SAM" id="MobiDB-lite"/>
    </source>
</evidence>
<dbReference type="InterPro" id="IPR049943">
    <property type="entry name" value="Ser_HO-MeTrfase-like"/>
</dbReference>
<evidence type="ECO:0000259" key="7">
    <source>
        <dbReference type="Pfam" id="PF00464"/>
    </source>
</evidence>